<reference evidence="1" key="1">
    <citation type="submission" date="2022-01" db="EMBL/GenBank/DDBJ databases">
        <authorList>
            <person name="Wang Y."/>
        </authorList>
    </citation>
    <scope>NUCLEOTIDE SEQUENCE</scope>
    <source>
        <strain evidence="1">WB101</strain>
    </source>
</reference>
<dbReference type="Proteomes" id="UP001165366">
    <property type="component" value="Unassembled WGS sequence"/>
</dbReference>
<dbReference type="PROSITE" id="PS51257">
    <property type="entry name" value="PROKAR_LIPOPROTEIN"/>
    <property type="match status" value="1"/>
</dbReference>
<evidence type="ECO:0000313" key="2">
    <source>
        <dbReference type="Proteomes" id="UP001165366"/>
    </source>
</evidence>
<reference evidence="1" key="2">
    <citation type="submission" date="2024-05" db="EMBL/GenBank/DDBJ databases">
        <title>Rhodohalobacter halophilus gen. nov., sp. nov., a moderately halophilic member of the family Balneolaceae.</title>
        <authorList>
            <person name="Xia J."/>
        </authorList>
    </citation>
    <scope>NUCLEOTIDE SEQUENCE</scope>
    <source>
        <strain evidence="1">WB101</strain>
    </source>
</reference>
<gene>
    <name evidence="1" type="ORF">L6773_21200</name>
</gene>
<comment type="caution">
    <text evidence="1">The sequence shown here is derived from an EMBL/GenBank/DDBJ whole genome shotgun (WGS) entry which is preliminary data.</text>
</comment>
<keyword evidence="2" id="KW-1185">Reference proteome</keyword>
<sequence length="300" mass="32895">MKRPIEIILTLTLVALLSISCDTVTDSDLTNSSEIQSSDLAAEALGKKAGPNAVFNLTFSDAADAADNTAGSAGWVDDRYNPGLGYPPVSFTQTTFDGDERLQINISETGPTSGFYGYQGRKYQDAGGSYWNAEANTRFSYSFYIDPSWEGDGVEQQTGVWPVLGNEGGFISAYPILEYQDSDANENGEAGFRVYVYISDDDGNFVEAKWIELGLPKKLKIDAEEGGWVTVEAQLHKTGNGAAMKWRVNNKLVVDERGYNTFASSTQFLEFIFNSPNFGVDQNYYYDDIVLTNPGHAGKK</sequence>
<proteinExistence type="predicted"/>
<name>A0ABS9KJR8_9BACT</name>
<organism evidence="1 2">
    <name type="scientific">Rhodohalobacter sulfatireducens</name>
    <dbReference type="NCBI Taxonomy" id="2911366"/>
    <lineage>
        <taxon>Bacteria</taxon>
        <taxon>Pseudomonadati</taxon>
        <taxon>Balneolota</taxon>
        <taxon>Balneolia</taxon>
        <taxon>Balneolales</taxon>
        <taxon>Balneolaceae</taxon>
        <taxon>Rhodohalobacter</taxon>
    </lineage>
</organism>
<dbReference type="RefSeq" id="WP_237856651.1">
    <property type="nucleotide sequence ID" value="NZ_JAKLWS010000076.1"/>
</dbReference>
<dbReference type="EMBL" id="JAKLWS010000076">
    <property type="protein sequence ID" value="MCG2591099.1"/>
    <property type="molecule type" value="Genomic_DNA"/>
</dbReference>
<evidence type="ECO:0000313" key="1">
    <source>
        <dbReference type="EMBL" id="MCG2591099.1"/>
    </source>
</evidence>
<evidence type="ECO:0008006" key="3">
    <source>
        <dbReference type="Google" id="ProtNLM"/>
    </source>
</evidence>
<protein>
    <recommendedName>
        <fullName evidence="3">Polysaccharide lyase</fullName>
    </recommendedName>
</protein>
<accession>A0ABS9KJR8</accession>